<dbReference type="InterPro" id="IPR001845">
    <property type="entry name" value="HTH_ArsR_DNA-bd_dom"/>
</dbReference>
<keyword evidence="3" id="KW-0378">Hydrolase</keyword>
<dbReference type="EMBL" id="JAGQHR010000218">
    <property type="protein sequence ID" value="MCA9727706.1"/>
    <property type="molecule type" value="Genomic_DNA"/>
</dbReference>
<dbReference type="InterPro" id="IPR036388">
    <property type="entry name" value="WH-like_DNA-bd_sf"/>
</dbReference>
<dbReference type="SUPFAM" id="SSF46785">
    <property type="entry name" value="Winged helix' DNA-binding domain"/>
    <property type="match status" value="1"/>
</dbReference>
<sequence length="499" mass="54280">MHHGDEKPERSPSGARDFQVVRTIEGVRALADPIRLRMVHMLTHGPETGSTLARALDIPANRAHYHLRRLLDAGLVEDVGPERDRITEERYYVAAARHIVIDPALGAAESGTTAVLRQTIDTTFMDWRRSQVLAIDWSDLARLVVHRSLRVRANEHVLIHFAPITLEAAEAILVEVEAVGGIPHMRSWSRNLVLRTLDRRAPEELDALSLIPREIDDRLGAAVLLSSSLPQGAPPSPAQRELLPRVLGQVSRWKESVRARGIRYLHIGLPHRGEFGGQGFATPESGIDTFWHCLTEDAEAIRARGHRLLEIVNEDPEITIEGPDTDLRMRLDLRHTGIHDGVIEEAEVQAGRTTSGLPAGSLVAIPEATTGNGSFAADYAFIGGRHLRNVRIRLQEGRVTEVDGPEGIEALRASLANETGDPDVLSAVSIGLNAGGKGPTGRPELDSLLAGTVALSFGNNELLGGSVRSTFNLTLPANAMTVRTGRRTLVAAGHLELDT</sequence>
<protein>
    <submittedName>
        <fullName evidence="3">Aminopeptidase</fullName>
        <ecNumber evidence="3">3.4.11.-</ecNumber>
    </submittedName>
</protein>
<dbReference type="SMART" id="SM00418">
    <property type="entry name" value="HTH_ARSR"/>
    <property type="match status" value="1"/>
</dbReference>
<dbReference type="InterPro" id="IPR036390">
    <property type="entry name" value="WH_DNA-bd_sf"/>
</dbReference>
<keyword evidence="3" id="KW-0031">Aminopeptidase</keyword>
<dbReference type="GO" id="GO:0003700">
    <property type="term" value="F:DNA-binding transcription factor activity"/>
    <property type="evidence" value="ECO:0007669"/>
    <property type="project" value="InterPro"/>
</dbReference>
<dbReference type="Gene3D" id="1.10.10.10">
    <property type="entry name" value="Winged helix-like DNA-binding domain superfamily/Winged helix DNA-binding domain"/>
    <property type="match status" value="1"/>
</dbReference>
<evidence type="ECO:0000256" key="1">
    <source>
        <dbReference type="ARBA" id="ARBA00022723"/>
    </source>
</evidence>
<dbReference type="GO" id="GO:0046872">
    <property type="term" value="F:metal ion binding"/>
    <property type="evidence" value="ECO:0007669"/>
    <property type="project" value="UniProtKB-KW"/>
</dbReference>
<dbReference type="InterPro" id="IPR011991">
    <property type="entry name" value="ArsR-like_HTH"/>
</dbReference>
<dbReference type="Pfam" id="PF12840">
    <property type="entry name" value="HTH_20"/>
    <property type="match status" value="1"/>
</dbReference>
<reference evidence="3" key="1">
    <citation type="submission" date="2020-04" db="EMBL/GenBank/DDBJ databases">
        <authorList>
            <person name="Zhang T."/>
        </authorList>
    </citation>
    <scope>NUCLEOTIDE SEQUENCE</scope>
    <source>
        <strain evidence="3">HKST-UBA01</strain>
    </source>
</reference>
<dbReference type="PANTHER" id="PTHR34448">
    <property type="entry name" value="AMINOPEPTIDASE"/>
    <property type="match status" value="1"/>
</dbReference>
<keyword evidence="1" id="KW-0479">Metal-binding</keyword>
<accession>A0A956RNN1</accession>
<gene>
    <name evidence="3" type="ORF">KC729_08480</name>
</gene>
<evidence type="ECO:0000313" key="4">
    <source>
        <dbReference type="Proteomes" id="UP000697710"/>
    </source>
</evidence>
<dbReference type="Proteomes" id="UP000697710">
    <property type="component" value="Unassembled WGS sequence"/>
</dbReference>
<evidence type="ECO:0000313" key="3">
    <source>
        <dbReference type="EMBL" id="MCA9727706.1"/>
    </source>
</evidence>
<dbReference type="PROSITE" id="PS50987">
    <property type="entry name" value="HTH_ARSR_2"/>
    <property type="match status" value="1"/>
</dbReference>
<dbReference type="GO" id="GO:0004177">
    <property type="term" value="F:aminopeptidase activity"/>
    <property type="evidence" value="ECO:0007669"/>
    <property type="project" value="UniProtKB-KW"/>
</dbReference>
<dbReference type="AlphaFoldDB" id="A0A956RNN1"/>
<reference evidence="3" key="2">
    <citation type="journal article" date="2021" name="Microbiome">
        <title>Successional dynamics and alternative stable states in a saline activated sludge microbial community over 9 years.</title>
        <authorList>
            <person name="Wang Y."/>
            <person name="Ye J."/>
            <person name="Ju F."/>
            <person name="Liu L."/>
            <person name="Boyd J.A."/>
            <person name="Deng Y."/>
            <person name="Parks D.H."/>
            <person name="Jiang X."/>
            <person name="Yin X."/>
            <person name="Woodcroft B.J."/>
            <person name="Tyson G.W."/>
            <person name="Hugenholtz P."/>
            <person name="Polz M.F."/>
            <person name="Zhang T."/>
        </authorList>
    </citation>
    <scope>NUCLEOTIDE SEQUENCE</scope>
    <source>
        <strain evidence="3">HKST-UBA01</strain>
    </source>
</reference>
<keyword evidence="3" id="KW-0645">Protease</keyword>
<name>A0A956RNN1_UNCEI</name>
<dbReference type="SUPFAM" id="SSF144052">
    <property type="entry name" value="Thermophilic metalloprotease-like"/>
    <property type="match status" value="1"/>
</dbReference>
<evidence type="ECO:0000259" key="2">
    <source>
        <dbReference type="PROSITE" id="PS50987"/>
    </source>
</evidence>
<comment type="caution">
    <text evidence="3">The sequence shown here is derived from an EMBL/GenBank/DDBJ whole genome shotgun (WGS) entry which is preliminary data.</text>
</comment>
<dbReference type="InterPro" id="IPR052170">
    <property type="entry name" value="M29_Exopeptidase"/>
</dbReference>
<dbReference type="CDD" id="cd00090">
    <property type="entry name" value="HTH_ARSR"/>
    <property type="match status" value="1"/>
</dbReference>
<feature type="domain" description="HTH arsR-type" evidence="2">
    <location>
        <begin position="15"/>
        <end position="108"/>
    </location>
</feature>
<dbReference type="PANTHER" id="PTHR34448:SF1">
    <property type="entry name" value="BLL6088 PROTEIN"/>
    <property type="match status" value="1"/>
</dbReference>
<organism evidence="3 4">
    <name type="scientific">Eiseniibacteriota bacterium</name>
    <dbReference type="NCBI Taxonomy" id="2212470"/>
    <lineage>
        <taxon>Bacteria</taxon>
        <taxon>Candidatus Eiseniibacteriota</taxon>
    </lineage>
</organism>
<dbReference type="EC" id="3.4.11.-" evidence="3"/>
<proteinExistence type="predicted"/>